<protein>
    <submittedName>
        <fullName evidence="3">Uncharacterized protein</fullName>
    </submittedName>
</protein>
<feature type="compositionally biased region" description="Gly residues" evidence="1">
    <location>
        <begin position="420"/>
        <end position="429"/>
    </location>
</feature>
<feature type="region of interest" description="Disordered" evidence="1">
    <location>
        <begin position="499"/>
        <end position="559"/>
    </location>
</feature>
<evidence type="ECO:0000313" key="3">
    <source>
        <dbReference type="EMBL" id="KAK7611183.1"/>
    </source>
</evidence>
<evidence type="ECO:0000256" key="2">
    <source>
        <dbReference type="SAM" id="SignalP"/>
    </source>
</evidence>
<comment type="caution">
    <text evidence="3">The sequence shown here is derived from an EMBL/GenBank/DDBJ whole genome shotgun (WGS) entry which is preliminary data.</text>
</comment>
<dbReference type="Pfam" id="PF14273">
    <property type="entry name" value="DUF4360"/>
    <property type="match status" value="1"/>
</dbReference>
<dbReference type="InterPro" id="IPR025649">
    <property type="entry name" value="DUF4360"/>
</dbReference>
<feature type="compositionally biased region" description="Basic and acidic residues" evidence="1">
    <location>
        <begin position="505"/>
        <end position="524"/>
    </location>
</feature>
<sequence length="559" mass="60703">MSFSTSTTRVFTALLAAGAAVAKPIAKSQSTSPDLGAGIPTASGLTITSLTYYGDGCPQGSLRGEFCSETSSFNVSISELNAILQDGQPSDDSSCHIEVGFKTESQIQLNLLQGDFYGSVFLECEGMTALAHSSVSFAGSASSSNIPWLFNGPIDTKAVYEHNLVEVFASQCSTGGDVLMLIDLVLHVTRGPAAQETVGYVDINELTGAISQAYVLQPSPCGQTVQGNTPSSTLQQYGGSFGKEQAEQLKKTGKISGGYSSTSKSNEEETEKSTGGAGGGGYGYSTSSNNNEEEKKKGGTVGGGYGYSTSSNNNEEEKKKGGTVGGGYGYSTSSINNEEESGAGGYTTTSKSTETGKEEEEEEERRKEEEERKKEEEEKKKKEEEEKKKEEEEEKKKEEEEEKEKKEKEEKKEEEETKTTGGGGGGYTGGNTAHYSKEEIEKKKNGGDVCGQKCSYIPCTQEEEDRKVGGFSEFEKQAYFEAKESYKLSLQLEYNKETSYQEQKTPTEDQNKYLKHDQGNKNDYTDNLFRTRLMQEEGGEKSKGHKKDKCKRGEDGCNH</sequence>
<organism evidence="3 4">
    <name type="scientific">Phyllosticta paracitricarpa</name>
    <dbReference type="NCBI Taxonomy" id="2016321"/>
    <lineage>
        <taxon>Eukaryota</taxon>
        <taxon>Fungi</taxon>
        <taxon>Dikarya</taxon>
        <taxon>Ascomycota</taxon>
        <taxon>Pezizomycotina</taxon>
        <taxon>Dothideomycetes</taxon>
        <taxon>Dothideomycetes incertae sedis</taxon>
        <taxon>Botryosphaeriales</taxon>
        <taxon>Phyllostictaceae</taxon>
        <taxon>Phyllosticta</taxon>
    </lineage>
</organism>
<feature type="chain" id="PRO_5045208315" evidence="2">
    <location>
        <begin position="23"/>
        <end position="559"/>
    </location>
</feature>
<feature type="signal peptide" evidence="2">
    <location>
        <begin position="1"/>
        <end position="22"/>
    </location>
</feature>
<accession>A0ABR1N7J4</accession>
<keyword evidence="4" id="KW-1185">Reference proteome</keyword>
<evidence type="ECO:0000313" key="4">
    <source>
        <dbReference type="Proteomes" id="UP001367316"/>
    </source>
</evidence>
<dbReference type="Proteomes" id="UP001367316">
    <property type="component" value="Unassembled WGS sequence"/>
</dbReference>
<feature type="compositionally biased region" description="Basic and acidic residues" evidence="1">
    <location>
        <begin position="533"/>
        <end position="542"/>
    </location>
</feature>
<proteinExistence type="predicted"/>
<keyword evidence="2" id="KW-0732">Signal</keyword>
<feature type="compositionally biased region" description="Basic and acidic residues" evidence="1">
    <location>
        <begin position="435"/>
        <end position="446"/>
    </location>
</feature>
<feature type="region of interest" description="Disordered" evidence="1">
    <location>
        <begin position="252"/>
        <end position="449"/>
    </location>
</feature>
<dbReference type="EMBL" id="JBBPBF010000014">
    <property type="protein sequence ID" value="KAK7611183.1"/>
    <property type="molecule type" value="Genomic_DNA"/>
</dbReference>
<name>A0ABR1N7J4_9PEZI</name>
<reference evidence="3 4" key="1">
    <citation type="submission" date="2024-04" db="EMBL/GenBank/DDBJ databases">
        <title>Phyllosticta paracitricarpa is synonymous to the EU quarantine fungus P. citricarpa based on phylogenomic analyses.</title>
        <authorList>
            <consortium name="Lawrence Berkeley National Laboratory"/>
            <person name="Van ingen-buijs V.A."/>
            <person name="Van westerhoven A.C."/>
            <person name="Haridas S."/>
            <person name="Skiadas P."/>
            <person name="Martin F."/>
            <person name="Groenewald J.Z."/>
            <person name="Crous P.W."/>
            <person name="Seidl M.F."/>
        </authorList>
    </citation>
    <scope>NUCLEOTIDE SEQUENCE [LARGE SCALE GENOMIC DNA]</scope>
    <source>
        <strain evidence="3 4">CBS 141358</strain>
    </source>
</reference>
<gene>
    <name evidence="3" type="ORF">JOL62DRAFT_638388</name>
</gene>
<evidence type="ECO:0000256" key="1">
    <source>
        <dbReference type="SAM" id="MobiDB-lite"/>
    </source>
</evidence>
<feature type="compositionally biased region" description="Basic and acidic residues" evidence="1">
    <location>
        <begin position="364"/>
        <end position="418"/>
    </location>
</feature>